<dbReference type="Pfam" id="PF13489">
    <property type="entry name" value="Methyltransf_23"/>
    <property type="match status" value="1"/>
</dbReference>
<reference evidence="1 2" key="1">
    <citation type="submission" date="2022-12" db="EMBL/GenBank/DDBJ databases">
        <title>Coexistence and Characterization of a Novel Tigecycline Resistance gene tet(X) variant and blaNDM-1 in a Pseudomonas caeni Isolate of Chicken Origin.</title>
        <authorList>
            <person name="Lu X."/>
            <person name="Zhang L."/>
            <person name="Li R."/>
            <person name="Wang Z."/>
        </authorList>
    </citation>
    <scope>NUCLEOTIDE SEQUENCE [LARGE SCALE GENOMIC DNA]</scope>
    <source>
        <strain evidence="1 2">CE14</strain>
    </source>
</reference>
<organism evidence="1 2">
    <name type="scientific">Denitrificimonas caeni</name>
    <dbReference type="NCBI Taxonomy" id="521720"/>
    <lineage>
        <taxon>Bacteria</taxon>
        <taxon>Pseudomonadati</taxon>
        <taxon>Pseudomonadota</taxon>
        <taxon>Gammaproteobacteria</taxon>
        <taxon>Pseudomonadales</taxon>
        <taxon>Pseudomonadaceae</taxon>
        <taxon>Denitrificimonas</taxon>
    </lineage>
</organism>
<dbReference type="EMBL" id="CP114976">
    <property type="protein sequence ID" value="WBE24293.1"/>
    <property type="molecule type" value="Genomic_DNA"/>
</dbReference>
<dbReference type="PANTHER" id="PTHR43861">
    <property type="entry name" value="TRANS-ACONITATE 2-METHYLTRANSFERASE-RELATED"/>
    <property type="match status" value="1"/>
</dbReference>
<dbReference type="CDD" id="cd02440">
    <property type="entry name" value="AdoMet_MTases"/>
    <property type="match status" value="1"/>
</dbReference>
<dbReference type="KEGG" id="dce:O6P33_07855"/>
<accession>A0AAE9VL96</accession>
<keyword evidence="1" id="KW-0808">Transferase</keyword>
<dbReference type="Gene3D" id="3.40.50.150">
    <property type="entry name" value="Vaccinia Virus protein VP39"/>
    <property type="match status" value="1"/>
</dbReference>
<name>A0AAE9VL96_9GAMM</name>
<dbReference type="GO" id="GO:0032259">
    <property type="term" value="P:methylation"/>
    <property type="evidence" value="ECO:0007669"/>
    <property type="project" value="UniProtKB-KW"/>
</dbReference>
<dbReference type="GO" id="GO:0008168">
    <property type="term" value="F:methyltransferase activity"/>
    <property type="evidence" value="ECO:0007669"/>
    <property type="project" value="UniProtKB-KW"/>
</dbReference>
<dbReference type="InterPro" id="IPR029063">
    <property type="entry name" value="SAM-dependent_MTases_sf"/>
</dbReference>
<dbReference type="RefSeq" id="WP_269817235.1">
    <property type="nucleotide sequence ID" value="NZ_CP114976.1"/>
</dbReference>
<protein>
    <submittedName>
        <fullName evidence="1">Class I SAM-dependent methyltransferase</fullName>
    </submittedName>
</protein>
<sequence>MPDTSQVLAQAHFAQAAERFEHSPISQQLAQLSERFFPLLTLDKSQHWLDFGAGTGALSVPLADQVGQVTALDTSAAMLAKLAAKNVPNISTLEHDIFCGLSESYAGVVSSMALHHVADIPKLLSCMRQCLIENGQLAIVDLYSEDGSFHGDNAAKGVVHLGFDPQQLLEAAAQAGFKDLSYREIFSIAHKNGRNYPLFILLGRASGTGA</sequence>
<proteinExistence type="predicted"/>
<gene>
    <name evidence="1" type="ORF">O6P33_07855</name>
</gene>
<keyword evidence="2" id="KW-1185">Reference proteome</keyword>
<evidence type="ECO:0000313" key="1">
    <source>
        <dbReference type="EMBL" id="WBE24293.1"/>
    </source>
</evidence>
<dbReference type="AlphaFoldDB" id="A0AAE9VL96"/>
<dbReference type="SUPFAM" id="SSF53335">
    <property type="entry name" value="S-adenosyl-L-methionine-dependent methyltransferases"/>
    <property type="match status" value="1"/>
</dbReference>
<dbReference type="Proteomes" id="UP001212189">
    <property type="component" value="Chromosome"/>
</dbReference>
<evidence type="ECO:0000313" key="2">
    <source>
        <dbReference type="Proteomes" id="UP001212189"/>
    </source>
</evidence>
<keyword evidence="1" id="KW-0489">Methyltransferase</keyword>